<keyword evidence="6" id="KW-0547">Nucleotide-binding</keyword>
<keyword evidence="10" id="KW-0449">Lipoprotein</keyword>
<keyword evidence="16" id="KW-1185">Reference proteome</keyword>
<dbReference type="Gene3D" id="3.30.200.20">
    <property type="entry name" value="Phosphorylase Kinase, domain 1"/>
    <property type="match status" value="1"/>
</dbReference>
<evidence type="ECO:0000256" key="2">
    <source>
        <dbReference type="ARBA" id="ARBA00012513"/>
    </source>
</evidence>
<evidence type="ECO:0000256" key="12">
    <source>
        <dbReference type="ARBA" id="ARBA00048679"/>
    </source>
</evidence>
<evidence type="ECO:0000256" key="9">
    <source>
        <dbReference type="ARBA" id="ARBA00023136"/>
    </source>
</evidence>
<dbReference type="EMBL" id="BJWL01000211">
    <property type="protein sequence ID" value="GFS34355.1"/>
    <property type="molecule type" value="Genomic_DNA"/>
</dbReference>
<organism evidence="15 16">
    <name type="scientific">Actinidia rufa</name>
    <dbReference type="NCBI Taxonomy" id="165716"/>
    <lineage>
        <taxon>Eukaryota</taxon>
        <taxon>Viridiplantae</taxon>
        <taxon>Streptophyta</taxon>
        <taxon>Embryophyta</taxon>
        <taxon>Tracheophyta</taxon>
        <taxon>Spermatophyta</taxon>
        <taxon>Magnoliopsida</taxon>
        <taxon>eudicotyledons</taxon>
        <taxon>Gunneridae</taxon>
        <taxon>Pentapetalae</taxon>
        <taxon>asterids</taxon>
        <taxon>Ericales</taxon>
        <taxon>Actinidiaceae</taxon>
        <taxon>Actinidia</taxon>
    </lineage>
</organism>
<dbReference type="FunFam" id="1.10.510.10:FF:001023">
    <property type="entry name" value="Os07g0541700 protein"/>
    <property type="match status" value="1"/>
</dbReference>
<dbReference type="SUPFAM" id="SSF56112">
    <property type="entry name" value="Protein kinase-like (PK-like)"/>
    <property type="match status" value="1"/>
</dbReference>
<dbReference type="PROSITE" id="PS50011">
    <property type="entry name" value="PROTEIN_KINASE_DOM"/>
    <property type="match status" value="1"/>
</dbReference>
<dbReference type="InterPro" id="IPR001245">
    <property type="entry name" value="Ser-Thr/Tyr_kinase_cat_dom"/>
</dbReference>
<evidence type="ECO:0000256" key="1">
    <source>
        <dbReference type="ARBA" id="ARBA00004193"/>
    </source>
</evidence>
<feature type="compositionally biased region" description="Polar residues" evidence="13">
    <location>
        <begin position="48"/>
        <end position="57"/>
    </location>
</feature>
<dbReference type="PANTHER" id="PTHR47985">
    <property type="entry name" value="OS07G0668900 PROTEIN"/>
    <property type="match status" value="1"/>
</dbReference>
<sequence>MGYCPCFGWKKRIKLKLGEDTEFKLSPSSNVPDFSSVGRQTSKESRQESSVSKDVSGANTNDKMFNYRELVTATNNFRVESRIGEGGFGPIYRGKIESTGQVVVVVVKVLNQTGFQGDKEFLVEVLMLSLLCHPNLVNLIDLTPNMAPLDWNTRMRIAAGAAKGLDYLHNQADPPVIYRDLKSFNILLDDKYNPKLSDFGLAKFAPQGENSRLYNGHGHPGMLCP</sequence>
<name>A0A7J0DFW8_9ERIC</name>
<dbReference type="Pfam" id="PF07714">
    <property type="entry name" value="PK_Tyr_Ser-Thr"/>
    <property type="match status" value="1"/>
</dbReference>
<dbReference type="InterPro" id="IPR011009">
    <property type="entry name" value="Kinase-like_dom_sf"/>
</dbReference>
<reference evidence="16" key="1">
    <citation type="submission" date="2019-07" db="EMBL/GenBank/DDBJ databases">
        <title>De Novo Assembly of kiwifruit Actinidia rufa.</title>
        <authorList>
            <person name="Sugita-Konishi S."/>
            <person name="Sato K."/>
            <person name="Mori E."/>
            <person name="Abe Y."/>
            <person name="Kisaki G."/>
            <person name="Hamano K."/>
            <person name="Suezawa K."/>
            <person name="Otani M."/>
            <person name="Fukuda T."/>
            <person name="Manabe T."/>
            <person name="Gomi K."/>
            <person name="Tabuchi M."/>
            <person name="Akimitsu K."/>
            <person name="Kataoka I."/>
        </authorList>
    </citation>
    <scope>NUCLEOTIDE SEQUENCE [LARGE SCALE GENOMIC DNA]</scope>
    <source>
        <strain evidence="16">cv. Fuchu</strain>
    </source>
</reference>
<evidence type="ECO:0000256" key="8">
    <source>
        <dbReference type="ARBA" id="ARBA00022840"/>
    </source>
</evidence>
<dbReference type="PROSITE" id="PS00108">
    <property type="entry name" value="PROTEIN_KINASE_ST"/>
    <property type="match status" value="1"/>
</dbReference>
<dbReference type="Pfam" id="PF00069">
    <property type="entry name" value="Pkinase"/>
    <property type="match status" value="1"/>
</dbReference>
<dbReference type="OrthoDB" id="4062651at2759"/>
<evidence type="ECO:0000256" key="13">
    <source>
        <dbReference type="SAM" id="MobiDB-lite"/>
    </source>
</evidence>
<keyword evidence="5" id="KW-0808">Transferase</keyword>
<comment type="caution">
    <text evidence="15">The sequence shown here is derived from an EMBL/GenBank/DDBJ whole genome shotgun (WGS) entry which is preliminary data.</text>
</comment>
<dbReference type="GO" id="GO:0004674">
    <property type="term" value="F:protein serine/threonine kinase activity"/>
    <property type="evidence" value="ECO:0007669"/>
    <property type="project" value="UniProtKB-KW"/>
</dbReference>
<dbReference type="GO" id="GO:0005524">
    <property type="term" value="F:ATP binding"/>
    <property type="evidence" value="ECO:0007669"/>
    <property type="project" value="UniProtKB-KW"/>
</dbReference>
<dbReference type="SMART" id="SM00220">
    <property type="entry name" value="S_TKc"/>
    <property type="match status" value="1"/>
</dbReference>
<dbReference type="AlphaFoldDB" id="A0A7J0DFW8"/>
<dbReference type="Gene3D" id="1.10.510.10">
    <property type="entry name" value="Transferase(Phosphotransferase) domain 1"/>
    <property type="match status" value="1"/>
</dbReference>
<dbReference type="GO" id="GO:0005886">
    <property type="term" value="C:plasma membrane"/>
    <property type="evidence" value="ECO:0007669"/>
    <property type="project" value="UniProtKB-SubCell"/>
</dbReference>
<keyword evidence="8" id="KW-0067">ATP-binding</keyword>
<dbReference type="InterPro" id="IPR008271">
    <property type="entry name" value="Ser/Thr_kinase_AS"/>
</dbReference>
<keyword evidence="3" id="KW-1003">Cell membrane</keyword>
<keyword evidence="4" id="KW-0723">Serine/threonine-protein kinase</keyword>
<evidence type="ECO:0000256" key="11">
    <source>
        <dbReference type="ARBA" id="ARBA00047899"/>
    </source>
</evidence>
<evidence type="ECO:0000313" key="16">
    <source>
        <dbReference type="Proteomes" id="UP000585474"/>
    </source>
</evidence>
<comment type="subcellular location">
    <subcellularLocation>
        <location evidence="1">Cell membrane</location>
        <topology evidence="1">Lipid-anchor</topology>
    </subcellularLocation>
</comment>
<accession>A0A7J0DFW8</accession>
<dbReference type="PANTHER" id="PTHR47985:SF4">
    <property type="entry name" value="SERINE_THREONINE-PROTEIN KINASE PBL27"/>
    <property type="match status" value="1"/>
</dbReference>
<evidence type="ECO:0000256" key="5">
    <source>
        <dbReference type="ARBA" id="ARBA00022679"/>
    </source>
</evidence>
<keyword evidence="7 15" id="KW-0418">Kinase</keyword>
<keyword evidence="9" id="KW-0472">Membrane</keyword>
<comment type="catalytic activity">
    <reaction evidence="12">
        <text>L-seryl-[protein] + ATP = O-phospho-L-seryl-[protein] + ADP + H(+)</text>
        <dbReference type="Rhea" id="RHEA:17989"/>
        <dbReference type="Rhea" id="RHEA-COMP:9863"/>
        <dbReference type="Rhea" id="RHEA-COMP:11604"/>
        <dbReference type="ChEBI" id="CHEBI:15378"/>
        <dbReference type="ChEBI" id="CHEBI:29999"/>
        <dbReference type="ChEBI" id="CHEBI:30616"/>
        <dbReference type="ChEBI" id="CHEBI:83421"/>
        <dbReference type="ChEBI" id="CHEBI:456216"/>
        <dbReference type="EC" id="2.7.11.1"/>
    </reaction>
</comment>
<feature type="region of interest" description="Disordered" evidence="13">
    <location>
        <begin position="34"/>
        <end position="57"/>
    </location>
</feature>
<evidence type="ECO:0000256" key="4">
    <source>
        <dbReference type="ARBA" id="ARBA00022527"/>
    </source>
</evidence>
<feature type="domain" description="Protein kinase" evidence="14">
    <location>
        <begin position="77"/>
        <end position="225"/>
    </location>
</feature>
<gene>
    <name evidence="15" type="ORF">Acr_00g0033500</name>
</gene>
<proteinExistence type="predicted"/>
<evidence type="ECO:0000313" key="15">
    <source>
        <dbReference type="EMBL" id="GFS34355.1"/>
    </source>
</evidence>
<dbReference type="EC" id="2.7.11.1" evidence="2"/>
<dbReference type="InterPro" id="IPR000719">
    <property type="entry name" value="Prot_kinase_dom"/>
</dbReference>
<comment type="catalytic activity">
    <reaction evidence="11">
        <text>L-threonyl-[protein] + ATP = O-phospho-L-threonyl-[protein] + ADP + H(+)</text>
        <dbReference type="Rhea" id="RHEA:46608"/>
        <dbReference type="Rhea" id="RHEA-COMP:11060"/>
        <dbReference type="Rhea" id="RHEA-COMP:11605"/>
        <dbReference type="ChEBI" id="CHEBI:15378"/>
        <dbReference type="ChEBI" id="CHEBI:30013"/>
        <dbReference type="ChEBI" id="CHEBI:30616"/>
        <dbReference type="ChEBI" id="CHEBI:61977"/>
        <dbReference type="ChEBI" id="CHEBI:456216"/>
        <dbReference type="EC" id="2.7.11.1"/>
    </reaction>
</comment>
<dbReference type="Proteomes" id="UP000585474">
    <property type="component" value="Unassembled WGS sequence"/>
</dbReference>
<evidence type="ECO:0000256" key="3">
    <source>
        <dbReference type="ARBA" id="ARBA00022475"/>
    </source>
</evidence>
<evidence type="ECO:0000256" key="7">
    <source>
        <dbReference type="ARBA" id="ARBA00022777"/>
    </source>
</evidence>
<protein>
    <recommendedName>
        <fullName evidence="2">non-specific serine/threonine protein kinase</fullName>
        <ecNumber evidence="2">2.7.11.1</ecNumber>
    </recommendedName>
</protein>
<evidence type="ECO:0000256" key="10">
    <source>
        <dbReference type="ARBA" id="ARBA00023288"/>
    </source>
</evidence>
<evidence type="ECO:0000259" key="14">
    <source>
        <dbReference type="PROSITE" id="PS50011"/>
    </source>
</evidence>
<evidence type="ECO:0000256" key="6">
    <source>
        <dbReference type="ARBA" id="ARBA00022741"/>
    </source>
</evidence>